<proteinExistence type="predicted"/>
<dbReference type="PROSITE" id="PS51996">
    <property type="entry name" value="TR_MART"/>
    <property type="match status" value="1"/>
</dbReference>
<dbReference type="Pfam" id="PF13424">
    <property type="entry name" value="TPR_12"/>
    <property type="match status" value="3"/>
</dbReference>
<feature type="repeat" description="TPR" evidence="3">
    <location>
        <begin position="593"/>
        <end position="626"/>
    </location>
</feature>
<evidence type="ECO:0000313" key="5">
    <source>
        <dbReference type="Proteomes" id="UP000663851"/>
    </source>
</evidence>
<protein>
    <submittedName>
        <fullName evidence="4">Uncharacterized protein</fullName>
    </submittedName>
</protein>
<dbReference type="PROSITE" id="PS50005">
    <property type="entry name" value="TPR"/>
    <property type="match status" value="6"/>
</dbReference>
<feature type="repeat" description="TPR" evidence="3">
    <location>
        <begin position="635"/>
        <end position="668"/>
    </location>
</feature>
<dbReference type="Proteomes" id="UP000663851">
    <property type="component" value="Unassembled WGS sequence"/>
</dbReference>
<reference evidence="4" key="1">
    <citation type="submission" date="2021-02" db="EMBL/GenBank/DDBJ databases">
        <authorList>
            <person name="Nowell W R."/>
        </authorList>
    </citation>
    <scope>NUCLEOTIDE SEQUENCE</scope>
</reference>
<feature type="repeat" description="TPR" evidence="3">
    <location>
        <begin position="509"/>
        <end position="542"/>
    </location>
</feature>
<keyword evidence="2 3" id="KW-0802">TPR repeat</keyword>
<feature type="repeat" description="TPR" evidence="3">
    <location>
        <begin position="719"/>
        <end position="752"/>
    </location>
</feature>
<dbReference type="PANTHER" id="PTHR45641:SF1">
    <property type="entry name" value="AAA+ ATPASE DOMAIN-CONTAINING PROTEIN"/>
    <property type="match status" value="1"/>
</dbReference>
<gene>
    <name evidence="4" type="ORF">HFQ381_LOCUS19730</name>
</gene>
<sequence length="820" mass="94908">MSTLFDFNKFSLQNIENAQQILRTEFNIYRLILIWLEVPVENKNMDLFSDSKSFSNRNECIDYITSNDLDDGGDRIKTRILLVTSKEAAEAIAPIICQLEQISFIYVLDNTPDDENDLTYDTKYIQNRFRGKYHDSNLLYIKIADDVGHLEQFNVPMTVYSLSSSRETSVHSLDHELATFLWSHILIYALIKMDSPQAKVDMLDECRQSYANNPIALEKIDEFEREYIPSKALWWYTRDTFVYRLLNKAFRLKNIDQIYKFRFIISDLVAQLRILQQKNHELASSLDILSVYRGQYMAMEEIEYLKSNIGGLITLNAFTSTSTDLQIALNFILDPMNYEGNHAVFFEIRINTELCLTSPYAKVSSVSAIPDECEVLLSIGMILRIDTVEKQQLNDKLYWLVKLHVEKEEILPIQDLSQSLKSDIDKQESDLVIFSTILWHMGDYDRAEKYSKLLLNELETNKSNQANVYNILGLIYASKFLYNEAIDSYNQSIEIRRQSQNENDHIDFAPVYSNLGCAYSEKQNYKDAFNCYKKALDLAQKYLPANHVQLFTYTMNMALAYDNLNDYVKSLTFYNKAFEIIVTHVQWDHPAVATLYSNLASVYGKLGDYERSLEYQQKAHTIWTTTLPPFHRNIAQSHCNLGKAYASDTNYDEALKHFQLALKILETHHSDIYQNVLNASCHNNIGTIYLNRQLFKSALIHFEKALHIYKQHTMNDSIATIYNNIGTVYSDLGKYSEAMEYYSKSIEFHMLEMPAVDKCALALAMDNVGLIQFHFGLYTQALETFKSAFDLVLGILPSDHPSIVMYSNHIEMANNNQICQ</sequence>
<dbReference type="PANTHER" id="PTHR45641">
    <property type="entry name" value="TETRATRICOPEPTIDE REPEAT PROTEIN (AFU_ORTHOLOGUE AFUA_6G03870)"/>
    <property type="match status" value="1"/>
</dbReference>
<dbReference type="PROSITE" id="PS50293">
    <property type="entry name" value="TPR_REGION"/>
    <property type="match status" value="1"/>
</dbReference>
<feature type="repeat" description="TPR" evidence="3">
    <location>
        <begin position="679"/>
        <end position="712"/>
    </location>
</feature>
<dbReference type="Gene3D" id="1.25.40.10">
    <property type="entry name" value="Tetratricopeptide repeat domain"/>
    <property type="match status" value="3"/>
</dbReference>
<evidence type="ECO:0000256" key="2">
    <source>
        <dbReference type="ARBA" id="ARBA00022803"/>
    </source>
</evidence>
<organism evidence="4 5">
    <name type="scientific">Rotaria socialis</name>
    <dbReference type="NCBI Taxonomy" id="392032"/>
    <lineage>
        <taxon>Eukaryota</taxon>
        <taxon>Metazoa</taxon>
        <taxon>Spiralia</taxon>
        <taxon>Gnathifera</taxon>
        <taxon>Rotifera</taxon>
        <taxon>Eurotatoria</taxon>
        <taxon>Bdelloidea</taxon>
        <taxon>Philodinida</taxon>
        <taxon>Philodinidae</taxon>
        <taxon>Rotaria</taxon>
    </lineage>
</organism>
<comment type="caution">
    <text evidence="4">The sequence shown here is derived from an EMBL/GenBank/DDBJ whole genome shotgun (WGS) entry which is preliminary data.</text>
</comment>
<evidence type="ECO:0000256" key="1">
    <source>
        <dbReference type="ARBA" id="ARBA00022737"/>
    </source>
</evidence>
<dbReference type="Pfam" id="PF13181">
    <property type="entry name" value="TPR_8"/>
    <property type="match status" value="1"/>
</dbReference>
<evidence type="ECO:0000256" key="3">
    <source>
        <dbReference type="PROSITE-ProRule" id="PRU00339"/>
    </source>
</evidence>
<dbReference type="EMBL" id="CAJOBO010001625">
    <property type="protein sequence ID" value="CAF4395870.1"/>
    <property type="molecule type" value="Genomic_DNA"/>
</dbReference>
<dbReference type="SUPFAM" id="SSF56399">
    <property type="entry name" value="ADP-ribosylation"/>
    <property type="match status" value="1"/>
</dbReference>
<dbReference type="Gene3D" id="3.90.176.10">
    <property type="entry name" value="Toxin ADP-ribosyltransferase, Chain A, domain 1"/>
    <property type="match status" value="1"/>
</dbReference>
<feature type="repeat" description="TPR" evidence="3">
    <location>
        <begin position="466"/>
        <end position="499"/>
    </location>
</feature>
<dbReference type="SUPFAM" id="SSF48452">
    <property type="entry name" value="TPR-like"/>
    <property type="match status" value="2"/>
</dbReference>
<evidence type="ECO:0000313" key="4">
    <source>
        <dbReference type="EMBL" id="CAF4395870.1"/>
    </source>
</evidence>
<dbReference type="SMART" id="SM00028">
    <property type="entry name" value="TPR"/>
    <property type="match status" value="8"/>
</dbReference>
<dbReference type="InterPro" id="IPR011990">
    <property type="entry name" value="TPR-like_helical_dom_sf"/>
</dbReference>
<dbReference type="AlphaFoldDB" id="A0A820P142"/>
<accession>A0A820P142</accession>
<keyword evidence="1" id="KW-0677">Repeat</keyword>
<name>A0A820P142_9BILA</name>
<dbReference type="InterPro" id="IPR019734">
    <property type="entry name" value="TPR_rpt"/>
</dbReference>